<feature type="compositionally biased region" description="Polar residues" evidence="1">
    <location>
        <begin position="1"/>
        <end position="15"/>
    </location>
</feature>
<name>A0A2P5HID6_DIAHE</name>
<comment type="caution">
    <text evidence="2">The sequence shown here is derived from an EMBL/GenBank/DDBJ whole genome shotgun (WGS) entry which is preliminary data.</text>
</comment>
<sequence>MTTRRWNGATGQTRTHQTHDARLKARSAVPRLPLSRMPAKSQEPRELESLNVVTSPSQKQAEGALEHFNSPAVPPSDKAAASPGEELGSGPSAGHSTRRMHYASNQASVPRVRRSVGMWQSRRIRDGAQ</sequence>
<organism evidence="2 3">
    <name type="scientific">Diaporthe helianthi</name>
    <dbReference type="NCBI Taxonomy" id="158607"/>
    <lineage>
        <taxon>Eukaryota</taxon>
        <taxon>Fungi</taxon>
        <taxon>Dikarya</taxon>
        <taxon>Ascomycota</taxon>
        <taxon>Pezizomycotina</taxon>
        <taxon>Sordariomycetes</taxon>
        <taxon>Sordariomycetidae</taxon>
        <taxon>Diaporthales</taxon>
        <taxon>Diaporthaceae</taxon>
        <taxon>Diaporthe</taxon>
    </lineage>
</organism>
<proteinExistence type="predicted"/>
<evidence type="ECO:0000313" key="2">
    <source>
        <dbReference type="EMBL" id="POS70018.1"/>
    </source>
</evidence>
<keyword evidence="3" id="KW-1185">Reference proteome</keyword>
<dbReference type="Proteomes" id="UP000094444">
    <property type="component" value="Unassembled WGS sequence"/>
</dbReference>
<accession>A0A2P5HID6</accession>
<evidence type="ECO:0000313" key="3">
    <source>
        <dbReference type="Proteomes" id="UP000094444"/>
    </source>
</evidence>
<dbReference type="EMBL" id="MAVT02001852">
    <property type="protein sequence ID" value="POS70018.1"/>
    <property type="molecule type" value="Genomic_DNA"/>
</dbReference>
<feature type="compositionally biased region" description="Polar residues" evidence="1">
    <location>
        <begin position="51"/>
        <end position="60"/>
    </location>
</feature>
<protein>
    <submittedName>
        <fullName evidence="2">Uncharacterized protein</fullName>
    </submittedName>
</protein>
<dbReference type="AlphaFoldDB" id="A0A2P5HID6"/>
<evidence type="ECO:0000256" key="1">
    <source>
        <dbReference type="SAM" id="MobiDB-lite"/>
    </source>
</evidence>
<gene>
    <name evidence="2" type="ORF">DHEL01_v211587</name>
</gene>
<reference evidence="2" key="1">
    <citation type="submission" date="2017-09" db="EMBL/GenBank/DDBJ databases">
        <title>Polyketide synthases of a Diaporthe helianthi virulent isolate.</title>
        <authorList>
            <person name="Baroncelli R."/>
        </authorList>
    </citation>
    <scope>NUCLEOTIDE SEQUENCE [LARGE SCALE GENOMIC DNA]</scope>
    <source>
        <strain evidence="2">7/96</strain>
    </source>
</reference>
<dbReference type="InParanoid" id="A0A2P5HID6"/>
<feature type="region of interest" description="Disordered" evidence="1">
    <location>
        <begin position="1"/>
        <end position="129"/>
    </location>
</feature>